<gene>
    <name evidence="5" type="ORF">KDX31_20700</name>
</gene>
<dbReference type="Pfam" id="PF00852">
    <property type="entry name" value="Glyco_transf_10"/>
    <property type="match status" value="1"/>
</dbReference>
<reference evidence="5" key="1">
    <citation type="submission" date="2021-04" db="EMBL/GenBank/DDBJ databases">
        <title>Oceanospirillales bacteria with DddD are important DMSP degraders in coastal seawater.</title>
        <authorList>
            <person name="Liu J."/>
        </authorList>
    </citation>
    <scope>NUCLEOTIDE SEQUENCE</scope>
    <source>
        <strain evidence="5">GY6</strain>
        <plasmid evidence="5">unnamed</plasmid>
    </source>
</reference>
<dbReference type="InterPro" id="IPR001503">
    <property type="entry name" value="Glyco_trans_10"/>
</dbReference>
<dbReference type="Gene3D" id="3.40.50.11660">
    <property type="entry name" value="Glycosyl transferase family 10, C-terminal domain"/>
    <property type="match status" value="1"/>
</dbReference>
<dbReference type="InterPro" id="IPR055270">
    <property type="entry name" value="Glyco_tran_10_C"/>
</dbReference>
<keyword evidence="3" id="KW-0808">Transferase</keyword>
<evidence type="ECO:0000256" key="1">
    <source>
        <dbReference type="ARBA" id="ARBA00008919"/>
    </source>
</evidence>
<evidence type="ECO:0000313" key="5">
    <source>
        <dbReference type="EMBL" id="UTW05540.1"/>
    </source>
</evidence>
<dbReference type="SUPFAM" id="SSF53756">
    <property type="entry name" value="UDP-Glycosyltransferase/glycogen phosphorylase"/>
    <property type="match status" value="1"/>
</dbReference>
<evidence type="ECO:0000256" key="2">
    <source>
        <dbReference type="ARBA" id="ARBA00022676"/>
    </source>
</evidence>
<keyword evidence="2" id="KW-0328">Glycosyltransferase</keyword>
<keyword evidence="5" id="KW-0614">Plasmid</keyword>
<dbReference type="Proteomes" id="UP001059950">
    <property type="component" value="Plasmid unnamed"/>
</dbReference>
<evidence type="ECO:0000256" key="3">
    <source>
        <dbReference type="ARBA" id="ARBA00022679"/>
    </source>
</evidence>
<evidence type="ECO:0000313" key="6">
    <source>
        <dbReference type="Proteomes" id="UP001059950"/>
    </source>
</evidence>
<dbReference type="PANTHER" id="PTHR11929">
    <property type="entry name" value="ALPHA- 1,3 -FUCOSYLTRANSFERASE"/>
    <property type="match status" value="1"/>
</dbReference>
<sequence length="299" mass="35578">MGEHTFICEEDGECDFAIVFNRVGRSNRYVTCPPDNIWQVIQEPFVYHIHDWMIDDQAHYSKVFTHYIPQKTSKYIKSYPMLSWYIDKTYDELIETDIPEKNKNITWISSNKRIFPGHGNRLKFMDFIRSSDLELDLFGSGINFIENKWDGMIDYRYSLTIENTVHEDYWTEKLADSFLAYCLPIYYGCPNITDYFPEESFIRIDINKPKEALEIINNAVKNREWEKRISSIIEARELVLHKYNLFSQLSEHISNSTNTIRKEKIVLPPYKRTNSRRVKNKILQLQHYIGTKKLAKKIS</sequence>
<protein>
    <recommendedName>
        <fullName evidence="4">Fucosyltransferase C-terminal domain-containing protein</fullName>
    </recommendedName>
</protein>
<name>A0ABY5H2F7_9GAMM</name>
<proteinExistence type="inferred from homology"/>
<feature type="domain" description="Fucosyltransferase C-terminal" evidence="4">
    <location>
        <begin position="99"/>
        <end position="219"/>
    </location>
</feature>
<accession>A0ABY5H2F7</accession>
<dbReference type="PANTHER" id="PTHR11929:SF194">
    <property type="entry name" value="ALPHA-(1,3)-FUCOSYLTRANSFERASE 10"/>
    <property type="match status" value="1"/>
</dbReference>
<evidence type="ECO:0000259" key="4">
    <source>
        <dbReference type="Pfam" id="PF00852"/>
    </source>
</evidence>
<dbReference type="InterPro" id="IPR038577">
    <property type="entry name" value="GT10-like_C_sf"/>
</dbReference>
<dbReference type="EMBL" id="CP073345">
    <property type="protein sequence ID" value="UTW05540.1"/>
    <property type="molecule type" value="Genomic_DNA"/>
</dbReference>
<geneLocation type="plasmid" evidence="5 6">
    <name>unnamed</name>
</geneLocation>
<comment type="similarity">
    <text evidence="1">Belongs to the glycosyltransferase 10 family.</text>
</comment>
<keyword evidence="6" id="KW-1185">Reference proteome</keyword>
<organism evidence="5 6">
    <name type="scientific">Amphritea atlantica</name>
    <dbReference type="NCBI Taxonomy" id="355243"/>
    <lineage>
        <taxon>Bacteria</taxon>
        <taxon>Pseudomonadati</taxon>
        <taxon>Pseudomonadota</taxon>
        <taxon>Gammaproteobacteria</taxon>
        <taxon>Oceanospirillales</taxon>
        <taxon>Oceanospirillaceae</taxon>
        <taxon>Amphritea</taxon>
    </lineage>
</organism>